<gene>
    <name evidence="1" type="ORF">BSTOLATCC_MIC40615</name>
</gene>
<comment type="caution">
    <text evidence="1">The sequence shown here is derived from an EMBL/GenBank/DDBJ whole genome shotgun (WGS) entry which is preliminary data.</text>
</comment>
<proteinExistence type="predicted"/>
<keyword evidence="2" id="KW-1185">Reference proteome</keyword>
<protein>
    <submittedName>
        <fullName evidence="1">Uncharacterized protein</fullName>
    </submittedName>
</protein>
<accession>A0AAU9JKE5</accession>
<reference evidence="1" key="1">
    <citation type="submission" date="2021-09" db="EMBL/GenBank/DDBJ databases">
        <authorList>
            <consortium name="AG Swart"/>
            <person name="Singh M."/>
            <person name="Singh A."/>
            <person name="Seah K."/>
            <person name="Emmerich C."/>
        </authorList>
    </citation>
    <scope>NUCLEOTIDE SEQUENCE</scope>
    <source>
        <strain evidence="1">ATCC30299</strain>
    </source>
</reference>
<organism evidence="1 2">
    <name type="scientific">Blepharisma stoltei</name>
    <dbReference type="NCBI Taxonomy" id="1481888"/>
    <lineage>
        <taxon>Eukaryota</taxon>
        <taxon>Sar</taxon>
        <taxon>Alveolata</taxon>
        <taxon>Ciliophora</taxon>
        <taxon>Postciliodesmatophora</taxon>
        <taxon>Heterotrichea</taxon>
        <taxon>Heterotrichida</taxon>
        <taxon>Blepharismidae</taxon>
        <taxon>Blepharisma</taxon>
    </lineage>
</organism>
<sequence length="66" mass="7373">MQAFRRLFKLSVPMREAVQETSVQYKIAVPAPKIPAGKKVKVKGEVWAALANYKAAMAKKSIKEKL</sequence>
<evidence type="ECO:0000313" key="2">
    <source>
        <dbReference type="Proteomes" id="UP001162131"/>
    </source>
</evidence>
<evidence type="ECO:0000313" key="1">
    <source>
        <dbReference type="EMBL" id="CAG9326183.1"/>
    </source>
</evidence>
<dbReference type="AlphaFoldDB" id="A0AAU9JKE5"/>
<dbReference type="Proteomes" id="UP001162131">
    <property type="component" value="Unassembled WGS sequence"/>
</dbReference>
<name>A0AAU9JKE5_9CILI</name>
<dbReference type="EMBL" id="CAJZBQ010000040">
    <property type="protein sequence ID" value="CAG9326183.1"/>
    <property type="molecule type" value="Genomic_DNA"/>
</dbReference>